<organism evidence="1 2">
    <name type="scientific">Hyaloscypha bicolor E</name>
    <dbReference type="NCBI Taxonomy" id="1095630"/>
    <lineage>
        <taxon>Eukaryota</taxon>
        <taxon>Fungi</taxon>
        <taxon>Dikarya</taxon>
        <taxon>Ascomycota</taxon>
        <taxon>Pezizomycotina</taxon>
        <taxon>Leotiomycetes</taxon>
        <taxon>Helotiales</taxon>
        <taxon>Hyaloscyphaceae</taxon>
        <taxon>Hyaloscypha</taxon>
        <taxon>Hyaloscypha bicolor</taxon>
    </lineage>
</organism>
<dbReference type="AlphaFoldDB" id="A0A2J6SQK2"/>
<reference evidence="1 2" key="1">
    <citation type="submission" date="2016-04" db="EMBL/GenBank/DDBJ databases">
        <title>A degradative enzymes factory behind the ericoid mycorrhizal symbiosis.</title>
        <authorList>
            <consortium name="DOE Joint Genome Institute"/>
            <person name="Martino E."/>
            <person name="Morin E."/>
            <person name="Grelet G."/>
            <person name="Kuo A."/>
            <person name="Kohler A."/>
            <person name="Daghino S."/>
            <person name="Barry K."/>
            <person name="Choi C."/>
            <person name="Cichocki N."/>
            <person name="Clum A."/>
            <person name="Copeland A."/>
            <person name="Hainaut M."/>
            <person name="Haridas S."/>
            <person name="Labutti K."/>
            <person name="Lindquist E."/>
            <person name="Lipzen A."/>
            <person name="Khouja H.-R."/>
            <person name="Murat C."/>
            <person name="Ohm R."/>
            <person name="Olson A."/>
            <person name="Spatafora J."/>
            <person name="Veneault-Fourrey C."/>
            <person name="Henrissat B."/>
            <person name="Grigoriev I."/>
            <person name="Martin F."/>
            <person name="Perotto S."/>
        </authorList>
    </citation>
    <scope>NUCLEOTIDE SEQUENCE [LARGE SCALE GENOMIC DNA]</scope>
    <source>
        <strain evidence="1 2">E</strain>
    </source>
</reference>
<sequence>MLDLIPREILSAIIDQVLHLTARGSLISRVSKKLYALVLPTLYESITITSRDESNLEQTDIDKFLRTANRDYFKTMKSISFLAPIQTNDQFRCIHFKLLETDREALDDRDDSLMSKIDSLGDLMPQIRPLFQGLQDNLLRSFHWHLGTCIPKDILGPGGYLPTRQRGIEDLSLITGDPCILPKKDWEYQITLTEFKSLKKFSWSGGLSREYFTALRDMLRSQSTNLEVLKIDLIDWWDAQWNWCADDYELQLWIRDHNFFGERVLGLAPGETPLPFSTLKSLSFSSVNFHDVGLEIAQLFNIGRLHSLNLRDCPHSGSLLRKVVESGEPINLRSLELVIQHNSNDSYRKEVDEDWIAPFLDSFEGLRKLHLLVLNGKGVATTHRYWPSIFHHKKTLTRLVYHEQRIDFDLLDCNTDMDNDKILDLFTQMNLACIGLCLSPLIPTVTLEQLSTLKFLCLRTTLNSELEHPVESIVDETSTIYAFATWAFHTFPNLLFIAFGDFSYGRRSALNQEILHRYPFPGVESNSESSNLRPVESQNQTRFLDGFRQLHPRDFRYSGHLEQFRDVLEACPADPLYRKDF</sequence>
<protein>
    <submittedName>
        <fullName evidence="1">Uncharacterized protein</fullName>
    </submittedName>
</protein>
<dbReference type="GeneID" id="36592014"/>
<name>A0A2J6SQK2_9HELO</name>
<proteinExistence type="predicted"/>
<dbReference type="SUPFAM" id="SSF52047">
    <property type="entry name" value="RNI-like"/>
    <property type="match status" value="1"/>
</dbReference>
<accession>A0A2J6SQK2</accession>
<dbReference type="InParanoid" id="A0A2J6SQK2"/>
<dbReference type="OrthoDB" id="1720422at2759"/>
<dbReference type="InterPro" id="IPR032675">
    <property type="entry name" value="LRR_dom_sf"/>
</dbReference>
<dbReference type="Proteomes" id="UP000235371">
    <property type="component" value="Unassembled WGS sequence"/>
</dbReference>
<evidence type="ECO:0000313" key="1">
    <source>
        <dbReference type="EMBL" id="PMD53058.1"/>
    </source>
</evidence>
<keyword evidence="2" id="KW-1185">Reference proteome</keyword>
<dbReference type="Gene3D" id="3.80.10.10">
    <property type="entry name" value="Ribonuclease Inhibitor"/>
    <property type="match status" value="1"/>
</dbReference>
<dbReference type="RefSeq" id="XP_024729962.1">
    <property type="nucleotide sequence ID" value="XM_024883937.1"/>
</dbReference>
<gene>
    <name evidence="1" type="ORF">K444DRAFT_635965</name>
</gene>
<dbReference type="EMBL" id="KZ613895">
    <property type="protein sequence ID" value="PMD53058.1"/>
    <property type="molecule type" value="Genomic_DNA"/>
</dbReference>
<evidence type="ECO:0000313" key="2">
    <source>
        <dbReference type="Proteomes" id="UP000235371"/>
    </source>
</evidence>